<dbReference type="Gene3D" id="2.130.10.10">
    <property type="entry name" value="YVTN repeat-like/Quinoprotein amine dehydrogenase"/>
    <property type="match status" value="1"/>
</dbReference>
<dbReference type="PANTHER" id="PTHR22847:SF637">
    <property type="entry name" value="WD REPEAT DOMAIN 5B"/>
    <property type="match status" value="1"/>
</dbReference>
<dbReference type="SMART" id="SM00320">
    <property type="entry name" value="WD40"/>
    <property type="match status" value="2"/>
</dbReference>
<accession>A0A6A5JWI1</accession>
<dbReference type="Pfam" id="PF00400">
    <property type="entry name" value="WD40"/>
    <property type="match status" value="1"/>
</dbReference>
<evidence type="ECO:0000256" key="5">
    <source>
        <dbReference type="ARBA" id="ARBA00043913"/>
    </source>
</evidence>
<evidence type="ECO:0000313" key="7">
    <source>
        <dbReference type="EMBL" id="KAF1828299.1"/>
    </source>
</evidence>
<keyword evidence="2" id="KW-0677">Repeat</keyword>
<dbReference type="PROSITE" id="PS50294">
    <property type="entry name" value="WD_REPEATS_REGION"/>
    <property type="match status" value="1"/>
</dbReference>
<evidence type="ECO:0000256" key="3">
    <source>
        <dbReference type="ARBA" id="ARBA00038415"/>
    </source>
</evidence>
<evidence type="ECO:0000256" key="1">
    <source>
        <dbReference type="ARBA" id="ARBA00022574"/>
    </source>
</evidence>
<dbReference type="Proteomes" id="UP000800040">
    <property type="component" value="Unassembled WGS sequence"/>
</dbReference>
<proteinExistence type="inferred from homology"/>
<dbReference type="SUPFAM" id="SSF50978">
    <property type="entry name" value="WD40 repeat-like"/>
    <property type="match status" value="1"/>
</dbReference>
<organism evidence="7 8">
    <name type="scientific">Decorospora gaudefroyi</name>
    <dbReference type="NCBI Taxonomy" id="184978"/>
    <lineage>
        <taxon>Eukaryota</taxon>
        <taxon>Fungi</taxon>
        <taxon>Dikarya</taxon>
        <taxon>Ascomycota</taxon>
        <taxon>Pezizomycotina</taxon>
        <taxon>Dothideomycetes</taxon>
        <taxon>Pleosporomycetidae</taxon>
        <taxon>Pleosporales</taxon>
        <taxon>Pleosporineae</taxon>
        <taxon>Pleosporaceae</taxon>
        <taxon>Decorospora</taxon>
    </lineage>
</organism>
<feature type="repeat" description="WD" evidence="6">
    <location>
        <begin position="8"/>
        <end position="49"/>
    </location>
</feature>
<dbReference type="OrthoDB" id="538223at2759"/>
<keyword evidence="1 6" id="KW-0853">WD repeat</keyword>
<dbReference type="EMBL" id="ML975578">
    <property type="protein sequence ID" value="KAF1828299.1"/>
    <property type="molecule type" value="Genomic_DNA"/>
</dbReference>
<name>A0A6A5JWI1_9PLEO</name>
<protein>
    <recommendedName>
        <fullName evidence="4">Mitochondrial division protein 1</fullName>
    </recommendedName>
</protein>
<evidence type="ECO:0000313" key="8">
    <source>
        <dbReference type="Proteomes" id="UP000800040"/>
    </source>
</evidence>
<evidence type="ECO:0000256" key="6">
    <source>
        <dbReference type="PROSITE-ProRule" id="PRU00221"/>
    </source>
</evidence>
<dbReference type="GO" id="GO:1990234">
    <property type="term" value="C:transferase complex"/>
    <property type="evidence" value="ECO:0007669"/>
    <property type="project" value="UniProtKB-ARBA"/>
</dbReference>
<dbReference type="PANTHER" id="PTHR22847">
    <property type="entry name" value="WD40 REPEAT PROTEIN"/>
    <property type="match status" value="1"/>
</dbReference>
<comment type="function">
    <text evidence="5">Involved in mitochondrial fission. Acts as an adapter protein required to form mitochondrial fission complexes. Formation of these complexes is required to promote constriction and fission of the mitochondrial compartment at a late step in mitochondrial division.</text>
</comment>
<comment type="similarity">
    <text evidence="3">Belongs to the WD repeat MDV1/CAF4 family.</text>
</comment>
<dbReference type="InterPro" id="IPR036322">
    <property type="entry name" value="WD40_repeat_dom_sf"/>
</dbReference>
<evidence type="ECO:0000256" key="4">
    <source>
        <dbReference type="ARBA" id="ARBA00039789"/>
    </source>
</evidence>
<dbReference type="AlphaFoldDB" id="A0A6A5JWI1"/>
<dbReference type="GO" id="GO:0005634">
    <property type="term" value="C:nucleus"/>
    <property type="evidence" value="ECO:0007669"/>
    <property type="project" value="TreeGrafter"/>
</dbReference>
<reference evidence="7" key="1">
    <citation type="submission" date="2020-01" db="EMBL/GenBank/DDBJ databases">
        <authorList>
            <consortium name="DOE Joint Genome Institute"/>
            <person name="Haridas S."/>
            <person name="Albert R."/>
            <person name="Binder M."/>
            <person name="Bloem J."/>
            <person name="Labutti K."/>
            <person name="Salamov A."/>
            <person name="Andreopoulos B."/>
            <person name="Baker S.E."/>
            <person name="Barry K."/>
            <person name="Bills G."/>
            <person name="Bluhm B.H."/>
            <person name="Cannon C."/>
            <person name="Castanera R."/>
            <person name="Culley D.E."/>
            <person name="Daum C."/>
            <person name="Ezra D."/>
            <person name="Gonzalez J.B."/>
            <person name="Henrissat B."/>
            <person name="Kuo A."/>
            <person name="Liang C."/>
            <person name="Lipzen A."/>
            <person name="Lutzoni F."/>
            <person name="Magnuson J."/>
            <person name="Mondo S."/>
            <person name="Nolan M."/>
            <person name="Ohm R."/>
            <person name="Pangilinan J."/>
            <person name="Park H.-J."/>
            <person name="Ramirez L."/>
            <person name="Alfaro M."/>
            <person name="Sun H."/>
            <person name="Tritt A."/>
            <person name="Yoshinaga Y."/>
            <person name="Zwiers L.-H."/>
            <person name="Turgeon B.G."/>
            <person name="Goodwin S.B."/>
            <person name="Spatafora J.W."/>
            <person name="Crous P.W."/>
            <person name="Grigoriev I.V."/>
        </authorList>
    </citation>
    <scope>NUCLEOTIDE SEQUENCE</scope>
    <source>
        <strain evidence="7">P77</strain>
    </source>
</reference>
<dbReference type="InterPro" id="IPR015943">
    <property type="entry name" value="WD40/YVTN_repeat-like_dom_sf"/>
</dbReference>
<keyword evidence="8" id="KW-1185">Reference proteome</keyword>
<gene>
    <name evidence="7" type="ORF">BDW02DRAFT_512645</name>
</gene>
<evidence type="ECO:0000256" key="2">
    <source>
        <dbReference type="ARBA" id="ARBA00022737"/>
    </source>
</evidence>
<dbReference type="InterPro" id="IPR001680">
    <property type="entry name" value="WD40_rpt"/>
</dbReference>
<sequence length="144" mass="15644">MGQPLHTLEGHTSYVTSVTFSAAGDRLASASYDQTVRVWDAKMGQPLHTFENTGWVQSVAFSGDGSCLETDRGLILLPSSVQSISTLVSQAPAQRIFLAERWLTADAEEMLWIPADYQPSLTAVYSCRVAFGYGSGKVLLLNLL</sequence>
<dbReference type="PROSITE" id="PS50082">
    <property type="entry name" value="WD_REPEATS_2"/>
    <property type="match status" value="1"/>
</dbReference>